<evidence type="ECO:0000313" key="10">
    <source>
        <dbReference type="EMBL" id="KAG2462868.1"/>
    </source>
</evidence>
<keyword evidence="1 5" id="KW-0245">EGF-like domain</keyword>
<evidence type="ECO:0000313" key="11">
    <source>
        <dbReference type="Proteomes" id="UP000886611"/>
    </source>
</evidence>
<sequence>MTLIPKLAVLCTVMLFKVFLSESLLELQVDNETTVKISAAGELMQCSASVDVLLLLDGSYSIGKGSFERSKHFAVKLCEALDISPERVRVGIIQYSSSPRLEFSLDSSPTKEEVKERIKKVAFMGGSTQTGLALKYVMRKGFPGGRNSTVPKILIIFSDGKSQGPVQIPADHLKEKRITIFAVGIKYPRWEELHTLASKPSDQHVLFAERFDDAVNGLYTTLTSSTVCSAIPPGCKIESRPCERKTLETVKEFKGNFMCWKGSQGKTSPYTSLCPYYSWNRVYRKHQSTCYRTICPDPCDSQPCHNGGTCIPEGLEKYRCVCPVGFGGDSNCVLKMSLACSVDILFLVESSSSVTLEGFLRFKSFLKRFIQSALSSDSPVNVGLAQYSESVQIEMKIGEYRNISELLQVADSMSFIGGGTKTGKALRYVTQFGFKSNPVFADVQDDLPRVVVLLTDSKSQDSVSDAAKYARDREYFLIALGGTFLKADLNEITGNPQRTITYSNPQDLFNKLPELGSKICSVDSQGCLGQPLDLVFGLDASAGVGKDNFVRLRDFVKSTSVQFDINRDVTQIGLVTYSSHPHTVFALDTYESGSSVLQAISQVTYIGGSVSTGSALLHIHDDVMTVQKGARPGVNKVVVVITDGAGGEDAVVPAQKIRNNGIGLIVIGIGDAQKDTLVKIAGSEKYLIPVPSYEDLKYYEDLIVQKVCEEAKRPINLCRPNPCMNDGICILLRGSYRCECQGWDGPHCEYRNTRTTGRGDLPRPAGLLTNRRRQRKHSGLHHLKKVRLRKRNGSVKY</sequence>
<feature type="domain" description="EGF-like" evidence="8">
    <location>
        <begin position="714"/>
        <end position="749"/>
    </location>
</feature>
<dbReference type="AlphaFoldDB" id="A0A8X8BLV5"/>
<feature type="domain" description="VWFA" evidence="9">
    <location>
        <begin position="533"/>
        <end position="707"/>
    </location>
</feature>
<feature type="non-terminal residue" evidence="10">
    <location>
        <position position="797"/>
    </location>
</feature>
<dbReference type="FunFam" id="3.40.50.410:FF:000047">
    <property type="entry name" value="von Willebrand factor A domain containing 2"/>
    <property type="match status" value="1"/>
</dbReference>
<evidence type="ECO:0000256" key="1">
    <source>
        <dbReference type="ARBA" id="ARBA00022536"/>
    </source>
</evidence>
<dbReference type="GO" id="GO:0007161">
    <property type="term" value="P:calcium-independent cell-matrix adhesion"/>
    <property type="evidence" value="ECO:0007669"/>
    <property type="project" value="TreeGrafter"/>
</dbReference>
<dbReference type="CDD" id="cd00054">
    <property type="entry name" value="EGF_CA"/>
    <property type="match status" value="1"/>
</dbReference>
<dbReference type="GO" id="GO:0005604">
    <property type="term" value="C:basement membrane"/>
    <property type="evidence" value="ECO:0007669"/>
    <property type="project" value="TreeGrafter"/>
</dbReference>
<dbReference type="FunFam" id="3.40.50.410:FF:000058">
    <property type="entry name" value="von Willebrand factor A domain containing 2"/>
    <property type="match status" value="1"/>
</dbReference>
<evidence type="ECO:0000256" key="5">
    <source>
        <dbReference type="PROSITE-ProRule" id="PRU00076"/>
    </source>
</evidence>
<proteinExistence type="predicted"/>
<evidence type="ECO:0000256" key="4">
    <source>
        <dbReference type="ARBA" id="ARBA00023157"/>
    </source>
</evidence>
<dbReference type="Proteomes" id="UP000886611">
    <property type="component" value="Unassembled WGS sequence"/>
</dbReference>
<feature type="chain" id="PRO_5036476732" evidence="7">
    <location>
        <begin position="24"/>
        <end position="797"/>
    </location>
</feature>
<feature type="non-terminal residue" evidence="10">
    <location>
        <position position="1"/>
    </location>
</feature>
<evidence type="ECO:0000256" key="2">
    <source>
        <dbReference type="ARBA" id="ARBA00022729"/>
    </source>
</evidence>
<dbReference type="InterPro" id="IPR050525">
    <property type="entry name" value="ECM_Assembly_Org"/>
</dbReference>
<evidence type="ECO:0000259" key="9">
    <source>
        <dbReference type="PROSITE" id="PS50234"/>
    </source>
</evidence>
<feature type="region of interest" description="Disordered" evidence="6">
    <location>
        <begin position="759"/>
        <end position="780"/>
    </location>
</feature>
<organism evidence="10 11">
    <name type="scientific">Polypterus senegalus</name>
    <name type="common">Senegal bichir</name>
    <dbReference type="NCBI Taxonomy" id="55291"/>
    <lineage>
        <taxon>Eukaryota</taxon>
        <taxon>Metazoa</taxon>
        <taxon>Chordata</taxon>
        <taxon>Craniata</taxon>
        <taxon>Vertebrata</taxon>
        <taxon>Euteleostomi</taxon>
        <taxon>Actinopterygii</taxon>
        <taxon>Polypteriformes</taxon>
        <taxon>Polypteridae</taxon>
        <taxon>Polypterus</taxon>
    </lineage>
</organism>
<evidence type="ECO:0000256" key="7">
    <source>
        <dbReference type="SAM" id="SignalP"/>
    </source>
</evidence>
<dbReference type="SMART" id="SM00181">
    <property type="entry name" value="EGF"/>
    <property type="match status" value="2"/>
</dbReference>
<feature type="domain" description="VWFA" evidence="9">
    <location>
        <begin position="343"/>
        <end position="519"/>
    </location>
</feature>
<dbReference type="EMBL" id="JAATIS010004040">
    <property type="protein sequence ID" value="KAG2462868.1"/>
    <property type="molecule type" value="Genomic_DNA"/>
</dbReference>
<evidence type="ECO:0000256" key="3">
    <source>
        <dbReference type="ARBA" id="ARBA00022737"/>
    </source>
</evidence>
<dbReference type="PROSITE" id="PS50234">
    <property type="entry name" value="VWFA"/>
    <property type="match status" value="3"/>
</dbReference>
<feature type="domain" description="VWFA" evidence="9">
    <location>
        <begin position="51"/>
        <end position="222"/>
    </location>
</feature>
<dbReference type="Pfam" id="PF00092">
    <property type="entry name" value="VWA"/>
    <property type="match status" value="3"/>
</dbReference>
<dbReference type="CDD" id="cd00053">
    <property type="entry name" value="EGF"/>
    <property type="match status" value="1"/>
</dbReference>
<keyword evidence="2 7" id="KW-0732">Signal</keyword>
<dbReference type="SMART" id="SM00327">
    <property type="entry name" value="VWA"/>
    <property type="match status" value="3"/>
</dbReference>
<dbReference type="GO" id="GO:0005509">
    <property type="term" value="F:calcium ion binding"/>
    <property type="evidence" value="ECO:0007669"/>
    <property type="project" value="InterPro"/>
</dbReference>
<comment type="caution">
    <text evidence="10">The sequence shown here is derived from an EMBL/GenBank/DDBJ whole genome shotgun (WGS) entry which is preliminary data.</text>
</comment>
<dbReference type="PANTHER" id="PTHR24020:SF37">
    <property type="entry name" value="VON WILLEBRAND FACTOR A DOMAIN-CONTAINING PROTEIN 2"/>
    <property type="match status" value="1"/>
</dbReference>
<feature type="signal peptide" evidence="7">
    <location>
        <begin position="1"/>
        <end position="23"/>
    </location>
</feature>
<keyword evidence="4" id="KW-1015">Disulfide bond</keyword>
<feature type="compositionally biased region" description="Basic residues" evidence="6">
    <location>
        <begin position="770"/>
        <end position="780"/>
    </location>
</feature>
<dbReference type="InterPro" id="IPR000742">
    <property type="entry name" value="EGF"/>
</dbReference>
<accession>A0A8X8BLV5</accession>
<dbReference type="Gene3D" id="3.40.50.410">
    <property type="entry name" value="von Willebrand factor, type A domain"/>
    <property type="match status" value="3"/>
</dbReference>
<dbReference type="SMART" id="SM00179">
    <property type="entry name" value="EGF_CA"/>
    <property type="match status" value="2"/>
</dbReference>
<dbReference type="FunFam" id="3.40.50.410:FF:000054">
    <property type="entry name" value="von Willebrand factor A domain containing 2"/>
    <property type="match status" value="1"/>
</dbReference>
<gene>
    <name evidence="10" type="primary">Vwa2_0</name>
    <name evidence="10" type="ORF">GTO96_0001702</name>
</gene>
<dbReference type="PROSITE" id="PS01186">
    <property type="entry name" value="EGF_2"/>
    <property type="match status" value="1"/>
</dbReference>
<dbReference type="GO" id="GO:0005615">
    <property type="term" value="C:extracellular space"/>
    <property type="evidence" value="ECO:0007669"/>
    <property type="project" value="TreeGrafter"/>
</dbReference>
<reference evidence="10 11" key="1">
    <citation type="journal article" date="2021" name="Cell">
        <title>Tracing the genetic footprints of vertebrate landing in non-teleost ray-finned fishes.</title>
        <authorList>
            <person name="Bi X."/>
            <person name="Wang K."/>
            <person name="Yang L."/>
            <person name="Pan H."/>
            <person name="Jiang H."/>
            <person name="Wei Q."/>
            <person name="Fang M."/>
            <person name="Yu H."/>
            <person name="Zhu C."/>
            <person name="Cai Y."/>
            <person name="He Y."/>
            <person name="Gan X."/>
            <person name="Zeng H."/>
            <person name="Yu D."/>
            <person name="Zhu Y."/>
            <person name="Jiang H."/>
            <person name="Qiu Q."/>
            <person name="Yang H."/>
            <person name="Zhang Y.E."/>
            <person name="Wang W."/>
            <person name="Zhu M."/>
            <person name="He S."/>
            <person name="Zhang G."/>
        </authorList>
    </citation>
    <scope>NUCLEOTIDE SEQUENCE [LARGE SCALE GENOMIC DNA]</scope>
    <source>
        <strain evidence="10">Bchr_013</strain>
    </source>
</reference>
<dbReference type="Gene3D" id="2.10.25.10">
    <property type="entry name" value="Laminin"/>
    <property type="match status" value="2"/>
</dbReference>
<name>A0A8X8BLV5_POLSE</name>
<evidence type="ECO:0000256" key="6">
    <source>
        <dbReference type="SAM" id="MobiDB-lite"/>
    </source>
</evidence>
<dbReference type="PROSITE" id="PS50026">
    <property type="entry name" value="EGF_3"/>
    <property type="match status" value="2"/>
</dbReference>
<dbReference type="InterPro" id="IPR036465">
    <property type="entry name" value="vWFA_dom_sf"/>
</dbReference>
<feature type="domain" description="EGF-like" evidence="8">
    <location>
        <begin position="296"/>
        <end position="333"/>
    </location>
</feature>
<protein>
    <submittedName>
        <fullName evidence="10">VWA2 protein</fullName>
    </submittedName>
</protein>
<dbReference type="SUPFAM" id="SSF53300">
    <property type="entry name" value="vWA-like"/>
    <property type="match status" value="3"/>
</dbReference>
<dbReference type="PANTHER" id="PTHR24020">
    <property type="entry name" value="COLLAGEN ALPHA"/>
    <property type="match status" value="1"/>
</dbReference>
<comment type="caution">
    <text evidence="5">Lacks conserved residue(s) required for the propagation of feature annotation.</text>
</comment>
<dbReference type="SUPFAM" id="SSF57196">
    <property type="entry name" value="EGF/Laminin"/>
    <property type="match status" value="1"/>
</dbReference>
<dbReference type="InterPro" id="IPR002035">
    <property type="entry name" value="VWF_A"/>
</dbReference>
<dbReference type="PRINTS" id="PR00453">
    <property type="entry name" value="VWFADOMAIN"/>
</dbReference>
<dbReference type="FunFam" id="2.10.25.10:FF:000066">
    <property type="entry name" value="FAT atypical cadherin 4"/>
    <property type="match status" value="1"/>
</dbReference>
<dbReference type="Pfam" id="PF00008">
    <property type="entry name" value="EGF"/>
    <property type="match status" value="2"/>
</dbReference>
<dbReference type="InterPro" id="IPR001881">
    <property type="entry name" value="EGF-like_Ca-bd_dom"/>
</dbReference>
<evidence type="ECO:0000259" key="8">
    <source>
        <dbReference type="PROSITE" id="PS50026"/>
    </source>
</evidence>
<keyword evidence="3" id="KW-0677">Repeat</keyword>
<keyword evidence="11" id="KW-1185">Reference proteome</keyword>